<feature type="transmembrane region" description="Helical" evidence="1">
    <location>
        <begin position="36"/>
        <end position="59"/>
    </location>
</feature>
<evidence type="ECO:0000313" key="3">
    <source>
        <dbReference type="Proteomes" id="UP001236806"/>
    </source>
</evidence>
<name>A0ABU0PPH0_9MICC</name>
<feature type="transmembrane region" description="Helical" evidence="1">
    <location>
        <begin position="99"/>
        <end position="121"/>
    </location>
</feature>
<organism evidence="2 3">
    <name type="scientific">Pseudarthrobacter siccitolerans</name>
    <dbReference type="NCBI Taxonomy" id="861266"/>
    <lineage>
        <taxon>Bacteria</taxon>
        <taxon>Bacillati</taxon>
        <taxon>Actinomycetota</taxon>
        <taxon>Actinomycetes</taxon>
        <taxon>Micrococcales</taxon>
        <taxon>Micrococcaceae</taxon>
        <taxon>Pseudarthrobacter</taxon>
    </lineage>
</organism>
<keyword evidence="1" id="KW-0472">Membrane</keyword>
<dbReference type="PANTHER" id="PTHR48098:SF1">
    <property type="entry name" value="DIACYLGLYCEROL ACYLTRANSFERASE_MYCOLYLTRANSFERASE AG85A"/>
    <property type="match status" value="1"/>
</dbReference>
<comment type="caution">
    <text evidence="2">The sequence shown here is derived from an EMBL/GenBank/DDBJ whole genome shotgun (WGS) entry which is preliminary data.</text>
</comment>
<evidence type="ECO:0000256" key="1">
    <source>
        <dbReference type="SAM" id="Phobius"/>
    </source>
</evidence>
<dbReference type="RefSeq" id="WP_306637191.1">
    <property type="nucleotide sequence ID" value="NZ_JAUSXB010000001.1"/>
</dbReference>
<reference evidence="2 3" key="1">
    <citation type="submission" date="2023-07" db="EMBL/GenBank/DDBJ databases">
        <title>Comparative genomics of wheat-associated soil bacteria to identify genetic determinants of phenazine resistance.</title>
        <authorList>
            <person name="Mouncey N."/>
        </authorList>
    </citation>
    <scope>NUCLEOTIDE SEQUENCE [LARGE SCALE GENOMIC DNA]</scope>
    <source>
        <strain evidence="2 3">W1I3</strain>
    </source>
</reference>
<dbReference type="PANTHER" id="PTHR48098">
    <property type="entry name" value="ENTEROCHELIN ESTERASE-RELATED"/>
    <property type="match status" value="1"/>
</dbReference>
<dbReference type="Pfam" id="PF00756">
    <property type="entry name" value="Esterase"/>
    <property type="match status" value="1"/>
</dbReference>
<feature type="transmembrane region" description="Helical" evidence="1">
    <location>
        <begin position="12"/>
        <end position="29"/>
    </location>
</feature>
<dbReference type="InterPro" id="IPR050583">
    <property type="entry name" value="Mycobacterial_A85_antigen"/>
</dbReference>
<accession>A0ABU0PPH0</accession>
<dbReference type="InterPro" id="IPR000801">
    <property type="entry name" value="Esterase-like"/>
</dbReference>
<feature type="transmembrane region" description="Helical" evidence="1">
    <location>
        <begin position="71"/>
        <end position="92"/>
    </location>
</feature>
<dbReference type="InterPro" id="IPR029058">
    <property type="entry name" value="AB_hydrolase_fold"/>
</dbReference>
<keyword evidence="3" id="KW-1185">Reference proteome</keyword>
<keyword evidence="1" id="KW-1133">Transmembrane helix</keyword>
<dbReference type="Proteomes" id="UP001236806">
    <property type="component" value="Unassembled WGS sequence"/>
</dbReference>
<gene>
    <name evidence="2" type="ORF">QFZ36_002687</name>
</gene>
<dbReference type="SUPFAM" id="SSF53474">
    <property type="entry name" value="alpha/beta-Hydrolases"/>
    <property type="match status" value="1"/>
</dbReference>
<protein>
    <submittedName>
        <fullName evidence="2">Poly(3-hydroxybutyrate) depolymerase</fullName>
    </submittedName>
</protein>
<sequence length="433" mass="47144">MDFLLEYNLVDGVLMWTLTVLTAWLLVVLSWRRVPLWWLAAAWIFTGGALLAWLTLWVFEFVLDVVSNLPWQVRAWFTSFVGASVLTGVTFWKSPRWKKVLAVGAVPIFVVTTVVGINSYYGLRPTVAALLGISLAPQLDINKPAQDMTTSMPVLWRDWEAPPNMPATGVTRTQVIPGTLSGFTPRPAGVYLPPVALVDSPPALPLVVMMMGQPGDPDPRFAADALNELAARNRGLAPIVIVVDQLGNPLVDDLCLDTARFGNVETYINKDVVEWARRNLNVIGDARYWTAGGYSHGGQCAISFAAKYPETWGNVLDVSGEEYPGAEHPGSTLREIFHGDQTAYDAQKPEHILNIRQYKGIHAVFTACRDDPAYMTAARKISTAASHAGMTVNLLEIPEGGHGIGALATGLRDGFGILYPRLGLSNPTDGPAP</sequence>
<dbReference type="Gene3D" id="3.40.50.1820">
    <property type="entry name" value="alpha/beta hydrolase"/>
    <property type="match status" value="1"/>
</dbReference>
<dbReference type="EMBL" id="JAUSXB010000001">
    <property type="protein sequence ID" value="MDQ0675126.1"/>
    <property type="molecule type" value="Genomic_DNA"/>
</dbReference>
<proteinExistence type="predicted"/>
<keyword evidence="1" id="KW-0812">Transmembrane</keyword>
<evidence type="ECO:0000313" key="2">
    <source>
        <dbReference type="EMBL" id="MDQ0675126.1"/>
    </source>
</evidence>